<accession>A0ABR6S610</accession>
<dbReference type="RefSeq" id="WP_185478730.1">
    <property type="nucleotide sequence ID" value="NZ_JACKZP010000021.1"/>
</dbReference>
<gene>
    <name evidence="2" type="ORF">GNE12_07855</name>
</gene>
<feature type="region of interest" description="Disordered" evidence="1">
    <location>
        <begin position="38"/>
        <end position="61"/>
    </location>
</feature>
<dbReference type="EMBL" id="JACKZP010000021">
    <property type="protein sequence ID" value="MBC1301829.1"/>
    <property type="molecule type" value="Genomic_DNA"/>
</dbReference>
<comment type="caution">
    <text evidence="2">The sequence shown here is derived from an EMBL/GenBank/DDBJ whole genome shotgun (WGS) entry which is preliminary data.</text>
</comment>
<evidence type="ECO:0000313" key="2">
    <source>
        <dbReference type="EMBL" id="MBC1301829.1"/>
    </source>
</evidence>
<dbReference type="Proteomes" id="UP000570851">
    <property type="component" value="Unassembled WGS sequence"/>
</dbReference>
<name>A0ABR6S610_ANAVA</name>
<keyword evidence="3" id="KW-1185">Reference proteome</keyword>
<organism evidence="2 3">
    <name type="scientific">Trichormus variabilis N2B</name>
    <dbReference type="NCBI Taxonomy" id="2681315"/>
    <lineage>
        <taxon>Bacteria</taxon>
        <taxon>Bacillati</taxon>
        <taxon>Cyanobacteriota</taxon>
        <taxon>Cyanophyceae</taxon>
        <taxon>Nostocales</taxon>
        <taxon>Nostocaceae</taxon>
        <taxon>Trichormus</taxon>
    </lineage>
</organism>
<evidence type="ECO:0000313" key="3">
    <source>
        <dbReference type="Proteomes" id="UP000570851"/>
    </source>
</evidence>
<sequence length="61" mass="6959">MALHNTEMHEAIILRARKTLFPIVKILLSSVNTHAERNQKSDRYASVSQSRTGAKISLRLR</sequence>
<evidence type="ECO:0000256" key="1">
    <source>
        <dbReference type="SAM" id="MobiDB-lite"/>
    </source>
</evidence>
<reference evidence="2 3" key="1">
    <citation type="submission" date="2019-11" db="EMBL/GenBank/DDBJ databases">
        <title>Comparison of genomes from free-living endosymbiotic cyanobacteria isolated from Azolla.</title>
        <authorList>
            <person name="Thiel T."/>
            <person name="Pratte B."/>
        </authorList>
    </citation>
    <scope>NUCLEOTIDE SEQUENCE [LARGE SCALE GENOMIC DNA]</scope>
    <source>
        <strain evidence="2 3">N2B</strain>
    </source>
</reference>
<proteinExistence type="predicted"/>
<protein>
    <submittedName>
        <fullName evidence="2">Uncharacterized protein</fullName>
    </submittedName>
</protein>